<dbReference type="Gene3D" id="2.60.120.200">
    <property type="match status" value="1"/>
</dbReference>
<protein>
    <submittedName>
        <fullName evidence="2">FecR domain-containing protein</fullName>
    </submittedName>
</protein>
<dbReference type="InterPro" id="IPR012373">
    <property type="entry name" value="Ferrdict_sens_TM"/>
</dbReference>
<keyword evidence="3" id="KW-1185">Reference proteome</keyword>
<dbReference type="PANTHER" id="PTHR30273">
    <property type="entry name" value="PERIPLASMIC SIGNAL SENSOR AND SIGMA FACTOR ACTIVATOR FECR-RELATED"/>
    <property type="match status" value="1"/>
</dbReference>
<dbReference type="Pfam" id="PF04773">
    <property type="entry name" value="FecR"/>
    <property type="match status" value="1"/>
</dbReference>
<evidence type="ECO:0000313" key="2">
    <source>
        <dbReference type="EMBL" id="MCO6047777.1"/>
    </source>
</evidence>
<dbReference type="PANTHER" id="PTHR30273:SF2">
    <property type="entry name" value="PROTEIN FECR"/>
    <property type="match status" value="1"/>
</dbReference>
<sequence>MSWLKSSPNSRKQFAHAAMLHTNLQVVMQHNDMREFFVEDNLADASFRMVDPRNIRMMLDEAAEAAAKESKKAAREAAAIAAAAAAEAERLQAEEQRNARPRRPPPIEIPRPLAYLAVTAIAASLFFAVSSWKERSSYQTQQAAVGPAKIEPVAAPPSIATVGKSIDAVWSNAKGAIGMGARLMPGPVRLDDGMAEIALDGGARVILEGPVSLDLLSSGRVRLTQGRMVAQVPEEAIGFTVSAGGASIVDLGTEFGIDMQREGDFGVHVLDGEVALKLKERAEPLLAGSARAVDASGLVSREIEADRHTFIRRVPASSYELAILKSRPTAFWRLNEFSNETSVKSLGSLELSSPAGAGAHTGAESRRSEADNRALELLAKHDGINVGYHPGLALANGFTIEAWVVTPPTLELPSPKRIISSFSESPDSGFALGVAGHAFAGSNDFPSMTLLFTFYGVYDCLAKVGLRPNNMYHVAAVVDDQGKPSLFIDGELVPAAVRGLEWPGYRPVPEIVSSDMQGLISRGPLFIGRNPPSQTGIYPPESWIGQIDEVAVFDKALSEEDIQSHYQAGLR</sequence>
<organism evidence="2 3">
    <name type="scientific">Aeoliella straminimaris</name>
    <dbReference type="NCBI Taxonomy" id="2954799"/>
    <lineage>
        <taxon>Bacteria</taxon>
        <taxon>Pseudomonadati</taxon>
        <taxon>Planctomycetota</taxon>
        <taxon>Planctomycetia</taxon>
        <taxon>Pirellulales</taxon>
        <taxon>Lacipirellulaceae</taxon>
        <taxon>Aeoliella</taxon>
    </lineage>
</organism>
<dbReference type="Gene3D" id="2.60.120.1440">
    <property type="match status" value="1"/>
</dbReference>
<gene>
    <name evidence="2" type="ORF">NG895_28060</name>
</gene>
<feature type="domain" description="FecR protein" evidence="1">
    <location>
        <begin position="193"/>
        <end position="274"/>
    </location>
</feature>
<evidence type="ECO:0000259" key="1">
    <source>
        <dbReference type="Pfam" id="PF04773"/>
    </source>
</evidence>
<dbReference type="EMBL" id="JAMXLR010000092">
    <property type="protein sequence ID" value="MCO6047777.1"/>
    <property type="molecule type" value="Genomic_DNA"/>
</dbReference>
<accession>A0A9X2FEP3</accession>
<name>A0A9X2FEP3_9BACT</name>
<dbReference type="Pfam" id="PF13385">
    <property type="entry name" value="Laminin_G_3"/>
    <property type="match status" value="1"/>
</dbReference>
<proteinExistence type="predicted"/>
<dbReference type="RefSeq" id="WP_252855885.1">
    <property type="nucleotide sequence ID" value="NZ_JAMXLR010000092.1"/>
</dbReference>
<dbReference type="Proteomes" id="UP001155241">
    <property type="component" value="Unassembled WGS sequence"/>
</dbReference>
<evidence type="ECO:0000313" key="3">
    <source>
        <dbReference type="Proteomes" id="UP001155241"/>
    </source>
</evidence>
<dbReference type="AlphaFoldDB" id="A0A9X2FEP3"/>
<dbReference type="InterPro" id="IPR006860">
    <property type="entry name" value="FecR"/>
</dbReference>
<reference evidence="2" key="1">
    <citation type="submission" date="2022-06" db="EMBL/GenBank/DDBJ databases">
        <title>Aeoliella straminimaris, a novel planctomycete from sediments.</title>
        <authorList>
            <person name="Vitorino I.R."/>
            <person name="Lage O.M."/>
        </authorList>
    </citation>
    <scope>NUCLEOTIDE SEQUENCE</scope>
    <source>
        <strain evidence="2">ICT_H6.2</strain>
    </source>
</reference>
<comment type="caution">
    <text evidence="2">The sequence shown here is derived from an EMBL/GenBank/DDBJ whole genome shotgun (WGS) entry which is preliminary data.</text>
</comment>
<dbReference type="GO" id="GO:0016989">
    <property type="term" value="F:sigma factor antagonist activity"/>
    <property type="evidence" value="ECO:0007669"/>
    <property type="project" value="TreeGrafter"/>
</dbReference>
<dbReference type="SUPFAM" id="SSF49899">
    <property type="entry name" value="Concanavalin A-like lectins/glucanases"/>
    <property type="match status" value="1"/>
</dbReference>
<dbReference type="InterPro" id="IPR013320">
    <property type="entry name" value="ConA-like_dom_sf"/>
</dbReference>